<evidence type="ECO:0000313" key="2">
    <source>
        <dbReference type="Proteomes" id="UP000556026"/>
    </source>
</evidence>
<organism evidence="1 2">
    <name type="scientific">Geomonas silvestris</name>
    <dbReference type="NCBI Taxonomy" id="2740184"/>
    <lineage>
        <taxon>Bacteria</taxon>
        <taxon>Pseudomonadati</taxon>
        <taxon>Thermodesulfobacteriota</taxon>
        <taxon>Desulfuromonadia</taxon>
        <taxon>Geobacterales</taxon>
        <taxon>Geobacteraceae</taxon>
        <taxon>Geomonas</taxon>
    </lineage>
</organism>
<proteinExistence type="predicted"/>
<dbReference type="Proteomes" id="UP000556026">
    <property type="component" value="Unassembled WGS sequence"/>
</dbReference>
<comment type="caution">
    <text evidence="1">The sequence shown here is derived from an EMBL/GenBank/DDBJ whole genome shotgun (WGS) entry which is preliminary data.</text>
</comment>
<evidence type="ECO:0000313" key="1">
    <source>
        <dbReference type="EMBL" id="GFO62033.1"/>
    </source>
</evidence>
<protein>
    <submittedName>
        <fullName evidence="1">Uncharacterized protein</fullName>
    </submittedName>
</protein>
<dbReference type="RefSeq" id="WP_183356815.1">
    <property type="nucleotide sequence ID" value="NZ_BLXX01000025.1"/>
</dbReference>
<sequence length="182" mass="20063">MKSQETLLRSIEEVVNAGKTVIVADKSVIEAIMQESLAKGRTVTFFTPPAQAQAVMRLYWSPRRIKEIGMERVPDEERARIESELGVPAPAGFSNYVQCSCGGVYGDFEFMQQGIRQHGKEWVKGVLELKKTATLRLNPSQDAFCPKCGQLLAPGHWCRMQADDGTLIYGCCTGEIPGPVLA</sequence>
<reference evidence="2" key="1">
    <citation type="submission" date="2020-06" db="EMBL/GenBank/DDBJ databases">
        <title>Draft genomic sequence of Geomonas sp. Red330.</title>
        <authorList>
            <person name="Itoh H."/>
            <person name="Zhenxing X."/>
            <person name="Ushijima N."/>
            <person name="Masuda Y."/>
            <person name="Shiratori Y."/>
            <person name="Senoo K."/>
        </authorList>
    </citation>
    <scope>NUCLEOTIDE SEQUENCE [LARGE SCALE GENOMIC DNA]</scope>
    <source>
        <strain evidence="2">Red330</strain>
    </source>
</reference>
<name>A0A6V8MQN6_9BACT</name>
<keyword evidence="2" id="KW-1185">Reference proteome</keyword>
<gene>
    <name evidence="1" type="ORF">GMST_43580</name>
</gene>
<dbReference type="EMBL" id="BLXX01000025">
    <property type="protein sequence ID" value="GFO62033.1"/>
    <property type="molecule type" value="Genomic_DNA"/>
</dbReference>
<accession>A0A6V8MQN6</accession>
<dbReference type="AlphaFoldDB" id="A0A6V8MQN6"/>